<dbReference type="AlphaFoldDB" id="A0A2I1M9S5"/>
<dbReference type="GO" id="GO:0004527">
    <property type="term" value="F:exonuclease activity"/>
    <property type="evidence" value="ECO:0007669"/>
    <property type="project" value="UniProtKB-KW"/>
</dbReference>
<evidence type="ECO:0000259" key="1">
    <source>
        <dbReference type="Pfam" id="PF00149"/>
    </source>
</evidence>
<keyword evidence="2" id="KW-0540">Nuclease</keyword>
<dbReference type="InterPro" id="IPR029052">
    <property type="entry name" value="Metallo-depent_PP-like"/>
</dbReference>
<dbReference type="SUPFAM" id="SSF56300">
    <property type="entry name" value="Metallo-dependent phosphatases"/>
    <property type="match status" value="1"/>
</dbReference>
<evidence type="ECO:0000313" key="3">
    <source>
        <dbReference type="Proteomes" id="UP000234335"/>
    </source>
</evidence>
<name>A0A2I1M9S5_9FIRM</name>
<sequence length="336" mass="39509">MKFIHLADAHLADKSSFDNDLGTIIRKKSWESFENIFKSNQDIDFALIAGDLFERLYFSSKDFDRLFKIFEEFGKDIYYVTGNHDYFDSYNTFFLNNKPNNLHVFTEENLSLFEKDNVRVYGLSYKDRIYKDDFPYDLKLDDRYFNILLAHADLSPNSSNYLDLDPNKLNYIGFDYVALGHIHKASNIYNIYYPASIEPHDFSDKYDYGYIYYDDGEINQIDSSLMKFIDLDIYPSTFDSYDDILAYVNESLSNKINFVRINIKEKSDINLSILNKKISASYVEIKKDYNENISESTYLYPNSLLSKFDQKFEGKNDDISNLARQIGIDAILRSKR</sequence>
<dbReference type="RefSeq" id="WP_101539967.1">
    <property type="nucleotide sequence ID" value="NZ_PKGS01000002.1"/>
</dbReference>
<gene>
    <name evidence="2" type="ORF">CYJ34_03520</name>
</gene>
<accession>A0A2I1M9S5</accession>
<keyword evidence="2" id="KW-0269">Exonuclease</keyword>
<evidence type="ECO:0000313" key="2">
    <source>
        <dbReference type="EMBL" id="PKZ16868.1"/>
    </source>
</evidence>
<organism evidence="2 3">
    <name type="scientific">Anaerococcus octavius</name>
    <dbReference type="NCBI Taxonomy" id="54007"/>
    <lineage>
        <taxon>Bacteria</taxon>
        <taxon>Bacillati</taxon>
        <taxon>Bacillota</taxon>
        <taxon>Tissierellia</taxon>
        <taxon>Tissierellales</taxon>
        <taxon>Peptoniphilaceae</taxon>
        <taxon>Anaerococcus</taxon>
    </lineage>
</organism>
<reference evidence="2 3" key="1">
    <citation type="submission" date="2017-12" db="EMBL/GenBank/DDBJ databases">
        <title>Phylogenetic diversity of female urinary microbiome.</title>
        <authorList>
            <person name="Thomas-White K."/>
            <person name="Wolfe A.J."/>
        </authorList>
    </citation>
    <scope>NUCLEOTIDE SEQUENCE [LARGE SCALE GENOMIC DNA]</scope>
    <source>
        <strain evidence="2 3">UMB0119</strain>
    </source>
</reference>
<dbReference type="InterPro" id="IPR050535">
    <property type="entry name" value="DNA_Repair-Maintenance_Comp"/>
</dbReference>
<dbReference type="EMBL" id="PKGS01000002">
    <property type="protein sequence ID" value="PKZ16868.1"/>
    <property type="molecule type" value="Genomic_DNA"/>
</dbReference>
<keyword evidence="3" id="KW-1185">Reference proteome</keyword>
<proteinExistence type="predicted"/>
<dbReference type="Pfam" id="PF00149">
    <property type="entry name" value="Metallophos"/>
    <property type="match status" value="1"/>
</dbReference>
<dbReference type="PANTHER" id="PTHR30337:SF7">
    <property type="entry name" value="PHOSPHOESTERASE"/>
    <property type="match status" value="1"/>
</dbReference>
<keyword evidence="2" id="KW-0378">Hydrolase</keyword>
<dbReference type="Gene3D" id="3.60.21.10">
    <property type="match status" value="1"/>
</dbReference>
<comment type="caution">
    <text evidence="2">The sequence shown here is derived from an EMBL/GenBank/DDBJ whole genome shotgun (WGS) entry which is preliminary data.</text>
</comment>
<dbReference type="PANTHER" id="PTHR30337">
    <property type="entry name" value="COMPONENT OF ATP-DEPENDENT DSDNA EXONUCLEASE"/>
    <property type="match status" value="1"/>
</dbReference>
<protein>
    <submittedName>
        <fullName evidence="2">DNA repair exonuclease</fullName>
    </submittedName>
</protein>
<dbReference type="InterPro" id="IPR004843">
    <property type="entry name" value="Calcineurin-like_PHP"/>
</dbReference>
<feature type="domain" description="Calcineurin-like phosphoesterase" evidence="1">
    <location>
        <begin position="1"/>
        <end position="184"/>
    </location>
</feature>
<dbReference type="Proteomes" id="UP000234335">
    <property type="component" value="Unassembled WGS sequence"/>
</dbReference>